<evidence type="ECO:0000256" key="14">
    <source>
        <dbReference type="HAMAP-Rule" id="MF_01973"/>
    </source>
</evidence>
<comment type="subunit">
    <text evidence="14 15">Homohexamer. Organized in a ring with a central cavity.</text>
</comment>
<feature type="compositionally biased region" description="Basic residues" evidence="20">
    <location>
        <begin position="797"/>
        <end position="809"/>
    </location>
</feature>
<dbReference type="Proteomes" id="UP000824071">
    <property type="component" value="Unassembled WGS sequence"/>
</dbReference>
<dbReference type="GO" id="GO:0043565">
    <property type="term" value="F:sequence-specific DNA binding"/>
    <property type="evidence" value="ECO:0007669"/>
    <property type="project" value="UniProtKB-UniRule"/>
</dbReference>
<feature type="domain" description="Lon proteolytic" evidence="21">
    <location>
        <begin position="597"/>
        <end position="778"/>
    </location>
</feature>
<evidence type="ECO:0000256" key="1">
    <source>
        <dbReference type="ARBA" id="ARBA00004496"/>
    </source>
</evidence>
<proteinExistence type="evidence at transcript level"/>
<dbReference type="NCBIfam" id="TIGR00763">
    <property type="entry name" value="lon"/>
    <property type="match status" value="1"/>
</dbReference>
<dbReference type="InterPro" id="IPR027417">
    <property type="entry name" value="P-loop_NTPase"/>
</dbReference>
<keyword evidence="5 14" id="KW-0378">Hydrolase</keyword>
<dbReference type="Gene3D" id="1.10.8.60">
    <property type="match status" value="1"/>
</dbReference>
<dbReference type="InterPro" id="IPR008268">
    <property type="entry name" value="Peptidase_S16_AS"/>
</dbReference>
<evidence type="ECO:0000256" key="8">
    <source>
        <dbReference type="ARBA" id="ARBA00023016"/>
    </source>
</evidence>
<dbReference type="SMART" id="SM00464">
    <property type="entry name" value="LON"/>
    <property type="match status" value="1"/>
</dbReference>
<evidence type="ECO:0000256" key="11">
    <source>
        <dbReference type="ARBA" id="ARBA00066743"/>
    </source>
</evidence>
<dbReference type="Pfam" id="PF05362">
    <property type="entry name" value="Lon_C"/>
    <property type="match status" value="1"/>
</dbReference>
<dbReference type="Pfam" id="PF00004">
    <property type="entry name" value="AAA"/>
    <property type="match status" value="1"/>
</dbReference>
<feature type="active site" evidence="14 16">
    <location>
        <position position="727"/>
    </location>
</feature>
<evidence type="ECO:0000313" key="24">
    <source>
        <dbReference type="Proteomes" id="UP000824071"/>
    </source>
</evidence>
<dbReference type="GO" id="GO:0016887">
    <property type="term" value="F:ATP hydrolysis activity"/>
    <property type="evidence" value="ECO:0007669"/>
    <property type="project" value="UniProtKB-UniRule"/>
</dbReference>
<dbReference type="InterPro" id="IPR014721">
    <property type="entry name" value="Ribsml_uS5_D2-typ_fold_subgr"/>
</dbReference>
<keyword evidence="8 14" id="KW-0346">Stress response</keyword>
<keyword evidence="6 14" id="KW-0720">Serine protease</keyword>
<dbReference type="InterPro" id="IPR003111">
    <property type="entry name" value="Lon_prtase_N"/>
</dbReference>
<evidence type="ECO:0000256" key="6">
    <source>
        <dbReference type="ARBA" id="ARBA00022825"/>
    </source>
</evidence>
<dbReference type="GO" id="GO:0004252">
    <property type="term" value="F:serine-type endopeptidase activity"/>
    <property type="evidence" value="ECO:0007669"/>
    <property type="project" value="UniProtKB-UniRule"/>
</dbReference>
<dbReference type="InterPro" id="IPR046336">
    <property type="entry name" value="Lon_prtase_N_sf"/>
</dbReference>
<keyword evidence="3 14" id="KW-0645">Protease</keyword>
<dbReference type="InterPro" id="IPR027065">
    <property type="entry name" value="Lon_Prtase"/>
</dbReference>
<dbReference type="InterPro" id="IPR008269">
    <property type="entry name" value="Lon_proteolytic"/>
</dbReference>
<dbReference type="InterPro" id="IPR027543">
    <property type="entry name" value="Lon_bac"/>
</dbReference>
<dbReference type="SUPFAM" id="SSF52540">
    <property type="entry name" value="P-loop containing nucleoside triphosphate hydrolases"/>
    <property type="match status" value="1"/>
</dbReference>
<evidence type="ECO:0000256" key="3">
    <source>
        <dbReference type="ARBA" id="ARBA00022670"/>
    </source>
</evidence>
<keyword evidence="4 14" id="KW-0547">Nucleotide-binding</keyword>
<evidence type="ECO:0000256" key="19">
    <source>
        <dbReference type="RuleBase" id="RU000591"/>
    </source>
</evidence>
<sequence>MNPITREEFSLPAVALRGLVVFPDMTLHFDVGRKQSIAAVKHAMLTKQDLFLVAQTDLSEKLQDDSGLYKIGVVCEVKQVARLPSGDFYRVIAEGRFRARLLELSAMKPHLIARLRPLADRDPRTASPAETEALVRYAKTLFEEYAMLHQKLPGNLLPAVMRMRSPGKLADCIAGNLPLPFADKQSILEELQVQRRLEKLCVVLVREIEMLEAMEEIDERVQEQIDENQREYYLREQMKVIAEELGDAESAAGEAEKYRARILKLHLEKDSEEKLLQECDRLARTQPTSPESAVSRSYLDAVLALPWGQYTRENLSLDRARKILDRDHYGLTRVKERILEFLAVRSLAGSHVKGQIICLAGPPGVGKTSIARSLAHAMNRKYERISLGGVNDESEIRGHRKTYIGSMPGSIVAALTRAKTSNPLILLDEIDKLSRDYKGDPASALLEALDPEQNNAFRDHYIEIPIDLSRVLFITTANDTSTIPAPLYDRMEVIELYSYTAEEKFQIAKRHLVRKQLAENGLTAKQLRISDDALRLMIDGYTREAGVRELERTIAKVMRKAALEIVGGRTEKLSVRAKDLEGLLGPRKFKPDDLAAADAVGVVNGLAWTSVGGELLKVEAAVMEGTGKLELTGSLGDVMKESARAACSYIRCHAARWEIDPDFYKTKDIHIHFPEGAVPKDGPSAGIAVTTAVVSALSGRAVRADVAMTGEITLTGRVLPIGGLREKTMAAYKSGVKTVLIPQANLPDLAEIDRTVADALEFVPVTEVSEVLTRALAADTRQPEQENAPLVPELSPKRKVLPPPARRRSERGEELS</sequence>
<dbReference type="EMBL" id="DVMW01000001">
    <property type="protein sequence ID" value="HIU34995.1"/>
    <property type="molecule type" value="Genomic_DNA"/>
</dbReference>
<dbReference type="PRINTS" id="PR00830">
    <property type="entry name" value="ENDOLAPTASE"/>
</dbReference>
<dbReference type="PANTHER" id="PTHR10046">
    <property type="entry name" value="ATP DEPENDENT LON PROTEASE FAMILY MEMBER"/>
    <property type="match status" value="1"/>
</dbReference>
<evidence type="ECO:0000256" key="10">
    <source>
        <dbReference type="ARBA" id="ARBA00053875"/>
    </source>
</evidence>
<dbReference type="Gene3D" id="3.40.50.300">
    <property type="entry name" value="P-loop containing nucleotide triphosphate hydrolases"/>
    <property type="match status" value="1"/>
</dbReference>
<evidence type="ECO:0000256" key="12">
    <source>
        <dbReference type="ARBA" id="ARBA00071934"/>
    </source>
</evidence>
<dbReference type="SUPFAM" id="SSF54211">
    <property type="entry name" value="Ribosomal protein S5 domain 2-like"/>
    <property type="match status" value="1"/>
</dbReference>
<organism evidence="23 24">
    <name type="scientific">Candidatus Fimenecus excrementigallinarum</name>
    <dbReference type="NCBI Taxonomy" id="2840816"/>
    <lineage>
        <taxon>Bacteria</taxon>
        <taxon>Bacillati</taxon>
        <taxon>Bacillota</taxon>
        <taxon>Clostridia</taxon>
        <taxon>Candidatus Fimenecus</taxon>
    </lineage>
</organism>
<evidence type="ECO:0000256" key="4">
    <source>
        <dbReference type="ARBA" id="ARBA00022741"/>
    </source>
</evidence>
<dbReference type="Gene3D" id="1.20.58.1480">
    <property type="match status" value="1"/>
</dbReference>
<keyword evidence="2 14" id="KW-0963">Cytoplasm</keyword>
<dbReference type="Pfam" id="PF22667">
    <property type="entry name" value="Lon_lid"/>
    <property type="match status" value="1"/>
</dbReference>
<dbReference type="CDD" id="cd19500">
    <property type="entry name" value="RecA-like_Lon"/>
    <property type="match status" value="1"/>
</dbReference>
<comment type="catalytic activity">
    <reaction evidence="9 14 15 18">
        <text>Hydrolysis of proteins in presence of ATP.</text>
        <dbReference type="EC" id="3.4.21.53"/>
    </reaction>
</comment>
<dbReference type="EC" id="3.4.21.53" evidence="11 14"/>
<comment type="induction">
    <text evidence="14">By heat shock.</text>
</comment>
<evidence type="ECO:0000256" key="2">
    <source>
        <dbReference type="ARBA" id="ARBA00022490"/>
    </source>
</evidence>
<comment type="function">
    <text evidence="10 14">ATP-dependent serine protease that mediates the selective degradation of mutant and abnormal proteins as well as certain short-lived regulatory proteins. Required for cellular homeostasis and for survival from DNA damage and developmental changes induced by stress. Degrades polypeptides processively to yield small peptide fragments that are 5 to 10 amino acids long. Binds to DNA in a double-stranded, site-specific manner.</text>
</comment>
<accession>A0A9D1IDK7</accession>
<dbReference type="Gene3D" id="2.30.130.40">
    <property type="entry name" value="LON domain-like"/>
    <property type="match status" value="1"/>
</dbReference>
<reference evidence="23" key="1">
    <citation type="submission" date="2020-10" db="EMBL/GenBank/DDBJ databases">
        <authorList>
            <person name="Gilroy R."/>
        </authorList>
    </citation>
    <scope>NUCLEOTIDE SEQUENCE</scope>
    <source>
        <strain evidence="23">ChiGjej1B1-19959</strain>
    </source>
</reference>
<evidence type="ECO:0000256" key="15">
    <source>
        <dbReference type="PIRNR" id="PIRNR001174"/>
    </source>
</evidence>
<feature type="region of interest" description="Disordered" evidence="20">
    <location>
        <begin position="777"/>
        <end position="816"/>
    </location>
</feature>
<dbReference type="Gene3D" id="3.30.230.10">
    <property type="match status" value="1"/>
</dbReference>
<evidence type="ECO:0000256" key="16">
    <source>
        <dbReference type="PIRSR" id="PIRSR001174-1"/>
    </source>
</evidence>
<dbReference type="GO" id="GO:0005524">
    <property type="term" value="F:ATP binding"/>
    <property type="evidence" value="ECO:0007669"/>
    <property type="project" value="UniProtKB-UniRule"/>
</dbReference>
<keyword evidence="7 14" id="KW-0067">ATP-binding</keyword>
<evidence type="ECO:0000256" key="5">
    <source>
        <dbReference type="ARBA" id="ARBA00022801"/>
    </source>
</evidence>
<dbReference type="HAMAP" id="MF_01973">
    <property type="entry name" value="lon_bact"/>
    <property type="match status" value="1"/>
</dbReference>
<dbReference type="Gene3D" id="1.20.5.5270">
    <property type="match status" value="1"/>
</dbReference>
<comment type="caution">
    <text evidence="23">The sequence shown here is derived from an EMBL/GenBank/DDBJ whole genome shotgun (WGS) entry which is preliminary data.</text>
</comment>
<dbReference type="SUPFAM" id="SSF88697">
    <property type="entry name" value="PUA domain-like"/>
    <property type="match status" value="1"/>
</dbReference>
<dbReference type="InterPro" id="IPR015947">
    <property type="entry name" value="PUA-like_sf"/>
</dbReference>
<dbReference type="PROSITE" id="PS51787">
    <property type="entry name" value="LON_N"/>
    <property type="match status" value="1"/>
</dbReference>
<name>A0A9D1IDK7_9FIRM</name>
<dbReference type="InterPro" id="IPR003959">
    <property type="entry name" value="ATPase_AAA_core"/>
</dbReference>
<evidence type="ECO:0000256" key="17">
    <source>
        <dbReference type="PIRSR" id="PIRSR001174-2"/>
    </source>
</evidence>
<feature type="binding site" evidence="14 17">
    <location>
        <begin position="361"/>
        <end position="368"/>
    </location>
    <ligand>
        <name>ATP</name>
        <dbReference type="ChEBI" id="CHEBI:30616"/>
    </ligand>
</feature>
<dbReference type="Pfam" id="PF02190">
    <property type="entry name" value="LON_substr_bdg"/>
    <property type="match status" value="1"/>
</dbReference>
<dbReference type="InterPro" id="IPR054594">
    <property type="entry name" value="Lon_lid"/>
</dbReference>
<feature type="domain" description="Lon N-terminal" evidence="22">
    <location>
        <begin position="11"/>
        <end position="208"/>
    </location>
</feature>
<evidence type="ECO:0000313" key="23">
    <source>
        <dbReference type="EMBL" id="HIU34995.1"/>
    </source>
</evidence>
<dbReference type="GO" id="GO:0034605">
    <property type="term" value="P:cellular response to heat"/>
    <property type="evidence" value="ECO:0007669"/>
    <property type="project" value="UniProtKB-UniRule"/>
</dbReference>
<dbReference type="GO" id="GO:0006515">
    <property type="term" value="P:protein quality control for misfolded or incompletely synthesized proteins"/>
    <property type="evidence" value="ECO:0007669"/>
    <property type="project" value="UniProtKB-UniRule"/>
</dbReference>
<dbReference type="AlphaFoldDB" id="A0A9D1IDK7"/>
<protein>
    <recommendedName>
        <fullName evidence="12 14">Lon protease</fullName>
        <ecNumber evidence="11 14">3.4.21.53</ecNumber>
    </recommendedName>
    <alternativeName>
        <fullName evidence="13 14">ATP-dependent protease La</fullName>
    </alternativeName>
</protein>
<comment type="similarity">
    <text evidence="14 15 18 19">Belongs to the peptidase S16 family.</text>
</comment>
<evidence type="ECO:0000259" key="21">
    <source>
        <dbReference type="PROSITE" id="PS51786"/>
    </source>
</evidence>
<dbReference type="FunFam" id="3.40.50.300:FF:000021">
    <property type="entry name" value="Lon protease homolog"/>
    <property type="match status" value="1"/>
</dbReference>
<evidence type="ECO:0000256" key="20">
    <source>
        <dbReference type="SAM" id="MobiDB-lite"/>
    </source>
</evidence>
<dbReference type="InterPro" id="IPR004815">
    <property type="entry name" value="Lon_bac/euk-typ"/>
</dbReference>
<evidence type="ECO:0000256" key="13">
    <source>
        <dbReference type="ARBA" id="ARBA00082722"/>
    </source>
</evidence>
<dbReference type="GO" id="GO:0004176">
    <property type="term" value="F:ATP-dependent peptidase activity"/>
    <property type="evidence" value="ECO:0007669"/>
    <property type="project" value="UniProtKB-UniRule"/>
</dbReference>
<comment type="subcellular location">
    <subcellularLocation>
        <location evidence="1 14 15">Cytoplasm</location>
    </subcellularLocation>
</comment>
<reference evidence="23" key="2">
    <citation type="journal article" date="2021" name="PeerJ">
        <title>Extensive microbial diversity within the chicken gut microbiome revealed by metagenomics and culture.</title>
        <authorList>
            <person name="Gilroy R."/>
            <person name="Ravi A."/>
            <person name="Getino M."/>
            <person name="Pursley I."/>
            <person name="Horton D.L."/>
            <person name="Alikhan N.F."/>
            <person name="Baker D."/>
            <person name="Gharbi K."/>
            <person name="Hall N."/>
            <person name="Watson M."/>
            <person name="Adriaenssens E.M."/>
            <person name="Foster-Nyarko E."/>
            <person name="Jarju S."/>
            <person name="Secka A."/>
            <person name="Antonio M."/>
            <person name="Oren A."/>
            <person name="Chaudhuri R.R."/>
            <person name="La Ragione R."/>
            <person name="Hildebrand F."/>
            <person name="Pallen M.J."/>
        </authorList>
    </citation>
    <scope>NUCLEOTIDE SEQUENCE</scope>
    <source>
        <strain evidence="23">ChiGjej1B1-19959</strain>
    </source>
</reference>
<dbReference type="InterPro" id="IPR020568">
    <property type="entry name" value="Ribosomal_Su5_D2-typ_SF"/>
</dbReference>
<evidence type="ECO:0000256" key="18">
    <source>
        <dbReference type="PROSITE-ProRule" id="PRU01122"/>
    </source>
</evidence>
<dbReference type="PROSITE" id="PS51786">
    <property type="entry name" value="LON_PROTEOLYTIC"/>
    <property type="match status" value="1"/>
</dbReference>
<dbReference type="SMART" id="SM00382">
    <property type="entry name" value="AAA"/>
    <property type="match status" value="1"/>
</dbReference>
<gene>
    <name evidence="14 23" type="primary">lon</name>
    <name evidence="23" type="ORF">IAC53_00055</name>
</gene>
<feature type="active site" evidence="14 16">
    <location>
        <position position="684"/>
    </location>
</feature>
<evidence type="ECO:0000256" key="9">
    <source>
        <dbReference type="ARBA" id="ARBA00050665"/>
    </source>
</evidence>
<evidence type="ECO:0000259" key="22">
    <source>
        <dbReference type="PROSITE" id="PS51787"/>
    </source>
</evidence>
<dbReference type="PIRSF" id="PIRSF001174">
    <property type="entry name" value="Lon_proteas"/>
    <property type="match status" value="1"/>
</dbReference>
<dbReference type="GO" id="GO:0005737">
    <property type="term" value="C:cytoplasm"/>
    <property type="evidence" value="ECO:0007669"/>
    <property type="project" value="UniProtKB-SubCell"/>
</dbReference>
<dbReference type="PROSITE" id="PS01046">
    <property type="entry name" value="LON_SER"/>
    <property type="match status" value="1"/>
</dbReference>
<dbReference type="InterPro" id="IPR003593">
    <property type="entry name" value="AAA+_ATPase"/>
</dbReference>
<evidence type="ECO:0000256" key="7">
    <source>
        <dbReference type="ARBA" id="ARBA00022840"/>
    </source>
</evidence>